<evidence type="ECO:0000313" key="7">
    <source>
        <dbReference type="EMBL" id="MCD9877967.1"/>
    </source>
</evidence>
<dbReference type="GO" id="GO:0022857">
    <property type="term" value="F:transmembrane transporter activity"/>
    <property type="evidence" value="ECO:0007669"/>
    <property type="project" value="InterPro"/>
</dbReference>
<comment type="subcellular location">
    <subcellularLocation>
        <location evidence="1">Cell membrane</location>
        <topology evidence="1">Multi-pass membrane protein</topology>
    </subcellularLocation>
</comment>
<feature type="transmembrane region" description="Helical" evidence="5">
    <location>
        <begin position="60"/>
        <end position="80"/>
    </location>
</feature>
<evidence type="ECO:0000259" key="6">
    <source>
        <dbReference type="PROSITE" id="PS50850"/>
    </source>
</evidence>
<reference evidence="7" key="1">
    <citation type="submission" date="2021-12" db="EMBL/GenBank/DDBJ databases">
        <authorList>
            <person name="Lee J.-H."/>
            <person name="Kim S.-B."/>
        </authorList>
    </citation>
    <scope>NUCLEOTIDE SEQUENCE</scope>
    <source>
        <strain evidence="7">NR30</strain>
    </source>
</reference>
<dbReference type="RefSeq" id="WP_232652149.1">
    <property type="nucleotide sequence ID" value="NZ_JAJSBI010000018.1"/>
</dbReference>
<comment type="caution">
    <text evidence="7">The sequence shown here is derived from an EMBL/GenBank/DDBJ whole genome shotgun (WGS) entry which is preliminary data.</text>
</comment>
<evidence type="ECO:0000256" key="3">
    <source>
        <dbReference type="ARBA" id="ARBA00022989"/>
    </source>
</evidence>
<dbReference type="InterPro" id="IPR051788">
    <property type="entry name" value="MFS_Transporter"/>
</dbReference>
<keyword evidence="4 5" id="KW-0472">Membrane</keyword>
<dbReference type="InterPro" id="IPR020846">
    <property type="entry name" value="MFS_dom"/>
</dbReference>
<proteinExistence type="predicted"/>
<dbReference type="PROSITE" id="PS50850">
    <property type="entry name" value="MFS"/>
    <property type="match status" value="1"/>
</dbReference>
<name>A0A9Q3VUF8_9ACTN</name>
<sequence>MTAPLQTPARRRSVRRSPHAAARRAVATVFAAQGAAVAAVSTTVPAVKERLSLSPLTMTLLVVTVALSAGVGSFAGLALIRRVGPVAAMRSAVVATAAALLLIGWAPGRAVVAVSYGLFGMALGCIDVSANTRAATVERHYGRSIFASFYAAWSAAGIAAALLTATTAHLGWSVEHTLTAQAGLVLILALTVRTHELPAHSPLAVSAPEESRGESDVLGRGLWVELAPFGLVLLVAYVIDSTVSSWSTLYLHQTLDTALSIAPLAYAAYQVGTVTGRACADHLVRTLGPVAVIRAATLLTAAALAGLAAAPAWPYAVLAAACAGLGVSALVPLCLASAGRLRPRATEAVLARMNVFNYTGVLAGGAASGILGSTGHFRLAYGIPAALVLALLAAARSFAWPPRPPL</sequence>
<dbReference type="GO" id="GO:0005886">
    <property type="term" value="C:plasma membrane"/>
    <property type="evidence" value="ECO:0007669"/>
    <property type="project" value="UniProtKB-SubCell"/>
</dbReference>
<dbReference type="Pfam" id="PF07690">
    <property type="entry name" value="MFS_1"/>
    <property type="match status" value="1"/>
</dbReference>
<protein>
    <submittedName>
        <fullName evidence="7">MFS transporter</fullName>
    </submittedName>
</protein>
<dbReference type="Gene3D" id="1.20.1250.20">
    <property type="entry name" value="MFS general substrate transporter like domains"/>
    <property type="match status" value="2"/>
</dbReference>
<keyword evidence="2 5" id="KW-0812">Transmembrane</keyword>
<evidence type="ECO:0000256" key="1">
    <source>
        <dbReference type="ARBA" id="ARBA00004651"/>
    </source>
</evidence>
<dbReference type="AlphaFoldDB" id="A0A9Q3VUF8"/>
<feature type="transmembrane region" description="Helical" evidence="5">
    <location>
        <begin position="291"/>
        <end position="309"/>
    </location>
</feature>
<keyword evidence="3 5" id="KW-1133">Transmembrane helix</keyword>
<accession>A0A9Q3VUF8</accession>
<evidence type="ECO:0000313" key="8">
    <source>
        <dbReference type="Proteomes" id="UP001108029"/>
    </source>
</evidence>
<keyword evidence="8" id="KW-1185">Reference proteome</keyword>
<dbReference type="PANTHER" id="PTHR23514:SF13">
    <property type="entry name" value="INNER MEMBRANE PROTEIN YBJJ"/>
    <property type="match status" value="1"/>
</dbReference>
<feature type="transmembrane region" description="Helical" evidence="5">
    <location>
        <begin position="111"/>
        <end position="130"/>
    </location>
</feature>
<feature type="transmembrane region" description="Helical" evidence="5">
    <location>
        <begin position="150"/>
        <end position="172"/>
    </location>
</feature>
<feature type="transmembrane region" description="Helical" evidence="5">
    <location>
        <begin position="355"/>
        <end position="373"/>
    </location>
</feature>
<dbReference type="EMBL" id="JAJSBI010000018">
    <property type="protein sequence ID" value="MCD9877967.1"/>
    <property type="molecule type" value="Genomic_DNA"/>
</dbReference>
<gene>
    <name evidence="7" type="ORF">LJ657_30980</name>
</gene>
<feature type="transmembrane region" description="Helical" evidence="5">
    <location>
        <begin position="315"/>
        <end position="335"/>
    </location>
</feature>
<dbReference type="InterPro" id="IPR036259">
    <property type="entry name" value="MFS_trans_sf"/>
</dbReference>
<dbReference type="SUPFAM" id="SSF103473">
    <property type="entry name" value="MFS general substrate transporter"/>
    <property type="match status" value="1"/>
</dbReference>
<evidence type="ECO:0000256" key="5">
    <source>
        <dbReference type="SAM" id="Phobius"/>
    </source>
</evidence>
<dbReference type="InterPro" id="IPR011701">
    <property type="entry name" value="MFS"/>
</dbReference>
<evidence type="ECO:0000256" key="4">
    <source>
        <dbReference type="ARBA" id="ARBA00023136"/>
    </source>
</evidence>
<dbReference type="Proteomes" id="UP001108029">
    <property type="component" value="Unassembled WGS sequence"/>
</dbReference>
<evidence type="ECO:0000256" key="2">
    <source>
        <dbReference type="ARBA" id="ARBA00022692"/>
    </source>
</evidence>
<feature type="transmembrane region" description="Helical" evidence="5">
    <location>
        <begin position="379"/>
        <end position="399"/>
    </location>
</feature>
<organism evidence="7 8">
    <name type="scientific">Streptomyces guryensis</name>
    <dbReference type="NCBI Taxonomy" id="2886947"/>
    <lineage>
        <taxon>Bacteria</taxon>
        <taxon>Bacillati</taxon>
        <taxon>Actinomycetota</taxon>
        <taxon>Actinomycetes</taxon>
        <taxon>Kitasatosporales</taxon>
        <taxon>Streptomycetaceae</taxon>
        <taxon>Streptomyces</taxon>
    </lineage>
</organism>
<dbReference type="PANTHER" id="PTHR23514">
    <property type="entry name" value="BYPASS OF STOP CODON PROTEIN 6"/>
    <property type="match status" value="1"/>
</dbReference>
<feature type="transmembrane region" description="Helical" evidence="5">
    <location>
        <begin position="21"/>
        <end position="40"/>
    </location>
</feature>
<feature type="transmembrane region" description="Helical" evidence="5">
    <location>
        <begin position="87"/>
        <end position="105"/>
    </location>
</feature>
<feature type="domain" description="Major facilitator superfamily (MFS) profile" evidence="6">
    <location>
        <begin position="20"/>
        <end position="405"/>
    </location>
</feature>
<feature type="transmembrane region" description="Helical" evidence="5">
    <location>
        <begin position="217"/>
        <end position="239"/>
    </location>
</feature>